<protein>
    <submittedName>
        <fullName evidence="2">Smr/MutS family protein</fullName>
    </submittedName>
</protein>
<gene>
    <name evidence="2" type="ORF">HZF10_00670</name>
</gene>
<organism evidence="2 3">
    <name type="scientific">Flavobacterium agri</name>
    <dbReference type="NCBI Taxonomy" id="2743471"/>
    <lineage>
        <taxon>Bacteria</taxon>
        <taxon>Pseudomonadati</taxon>
        <taxon>Bacteroidota</taxon>
        <taxon>Flavobacteriia</taxon>
        <taxon>Flavobacteriales</taxon>
        <taxon>Flavobacteriaceae</taxon>
        <taxon>Flavobacterium</taxon>
    </lineage>
</organism>
<keyword evidence="3" id="KW-1185">Reference proteome</keyword>
<sequence>MTTTFQKGDKVSVLDDAFEGVVLKVENGVVTIETTDGFQMTYFVNELIKVNDSNNLRSQIGSFNSQKIKSEKDAPKKRYDVADKKIKGEIPPPEFDLHIEKLVKNFRHMSNFDILNIQMETAKRHLDFAVKNRIPKIVFIHGVGEGILKSELDFLLGRYDGIDFRDANFQKYGQGATEVYFKQNY</sequence>
<dbReference type="AlphaFoldDB" id="A0A7Y8XZ21"/>
<dbReference type="PROSITE" id="PS50828">
    <property type="entry name" value="SMR"/>
    <property type="match status" value="1"/>
</dbReference>
<name>A0A7Y8XZ21_9FLAO</name>
<accession>A0A7Y8XZ21</accession>
<dbReference type="Pfam" id="PF01713">
    <property type="entry name" value="Smr"/>
    <property type="match status" value="1"/>
</dbReference>
<evidence type="ECO:0000313" key="3">
    <source>
        <dbReference type="Proteomes" id="UP000535020"/>
    </source>
</evidence>
<evidence type="ECO:0000313" key="2">
    <source>
        <dbReference type="EMBL" id="NYA69415.1"/>
    </source>
</evidence>
<proteinExistence type="predicted"/>
<dbReference type="EMBL" id="JACBJI010000001">
    <property type="protein sequence ID" value="NYA69415.1"/>
    <property type="molecule type" value="Genomic_DNA"/>
</dbReference>
<dbReference type="RefSeq" id="WP_176004233.1">
    <property type="nucleotide sequence ID" value="NZ_JABWMI010000001.1"/>
</dbReference>
<dbReference type="Gene3D" id="3.30.1370.110">
    <property type="match status" value="1"/>
</dbReference>
<dbReference type="InterPro" id="IPR036063">
    <property type="entry name" value="Smr_dom_sf"/>
</dbReference>
<reference evidence="2 3" key="1">
    <citation type="submission" date="2020-07" db="EMBL/GenBank/DDBJ databases">
        <authorList>
            <person name="Sun Q."/>
        </authorList>
    </citation>
    <scope>NUCLEOTIDE SEQUENCE [LARGE SCALE GENOMIC DNA]</scope>
    <source>
        <strain evidence="2 3">MAH-1</strain>
    </source>
</reference>
<dbReference type="Proteomes" id="UP000535020">
    <property type="component" value="Unassembled WGS sequence"/>
</dbReference>
<dbReference type="InterPro" id="IPR002625">
    <property type="entry name" value="Smr_dom"/>
</dbReference>
<comment type="caution">
    <text evidence="2">The sequence shown here is derived from an EMBL/GenBank/DDBJ whole genome shotgun (WGS) entry which is preliminary data.</text>
</comment>
<evidence type="ECO:0000259" key="1">
    <source>
        <dbReference type="PROSITE" id="PS50828"/>
    </source>
</evidence>
<feature type="domain" description="Smr" evidence="1">
    <location>
        <begin position="119"/>
        <end position="182"/>
    </location>
</feature>